<dbReference type="Proteomes" id="UP001288944">
    <property type="component" value="Unassembled WGS sequence"/>
</dbReference>
<protein>
    <submittedName>
        <fullName evidence="1">ABC transporter permease</fullName>
    </submittedName>
</protein>
<evidence type="ECO:0000313" key="1">
    <source>
        <dbReference type="EMBL" id="MDZ7543879.1"/>
    </source>
</evidence>
<gene>
    <name evidence="1" type="ORF">GNF83_22480</name>
</gene>
<proteinExistence type="predicted"/>
<accession>A0AAW9KN67</accession>
<reference evidence="1" key="1">
    <citation type="submission" date="2019-11" db="EMBL/GenBank/DDBJ databases">
        <title>Characterization of Clostridium perfringens isolates from swine manure treated agricultural soils.</title>
        <authorList>
            <person name="Wushke S.T."/>
        </authorList>
    </citation>
    <scope>NUCLEOTIDE SEQUENCE</scope>
    <source>
        <strain evidence="1">X62</strain>
    </source>
</reference>
<organism evidence="1 2">
    <name type="scientific">Clostridium perfringens</name>
    <dbReference type="NCBI Taxonomy" id="1502"/>
    <lineage>
        <taxon>Bacteria</taxon>
        <taxon>Bacillati</taxon>
        <taxon>Bacillota</taxon>
        <taxon>Clostridia</taxon>
        <taxon>Eubacteriales</taxon>
        <taxon>Clostridiaceae</taxon>
        <taxon>Clostridium</taxon>
    </lineage>
</organism>
<sequence>MYQEILRGGCTKMKFNTLKYFFIDALKSLRRNRTLSIAAMI</sequence>
<comment type="caution">
    <text evidence="1">The sequence shown here is derived from an EMBL/GenBank/DDBJ whole genome shotgun (WGS) entry which is preliminary data.</text>
</comment>
<dbReference type="EMBL" id="WNUR01001746">
    <property type="protein sequence ID" value="MDZ7543879.1"/>
    <property type="molecule type" value="Genomic_DNA"/>
</dbReference>
<feature type="non-terminal residue" evidence="1">
    <location>
        <position position="41"/>
    </location>
</feature>
<evidence type="ECO:0000313" key="2">
    <source>
        <dbReference type="Proteomes" id="UP001288944"/>
    </source>
</evidence>
<dbReference type="AlphaFoldDB" id="A0AAW9KN67"/>
<name>A0AAW9KN67_CLOPF</name>